<evidence type="ECO:0000313" key="2">
    <source>
        <dbReference type="EMBL" id="KAK1527583.1"/>
    </source>
</evidence>
<evidence type="ECO:0000256" key="1">
    <source>
        <dbReference type="SAM" id="MobiDB-lite"/>
    </source>
</evidence>
<dbReference type="Proteomes" id="UP001240678">
    <property type="component" value="Unassembled WGS sequence"/>
</dbReference>
<reference evidence="2 3" key="1">
    <citation type="submission" date="2016-10" db="EMBL/GenBank/DDBJ databases">
        <title>The genome sequence of Colletotrichum fioriniae PJ7.</title>
        <authorList>
            <person name="Baroncelli R."/>
        </authorList>
    </citation>
    <scope>NUCLEOTIDE SEQUENCE [LARGE SCALE GENOMIC DNA]</scope>
    <source>
        <strain evidence="2 3">IMI 309622</strain>
    </source>
</reference>
<dbReference type="AlphaFoldDB" id="A0AAJ0E1T9"/>
<gene>
    <name evidence="2" type="ORF">CCOS01_07845</name>
</gene>
<accession>A0AAJ0E1T9</accession>
<keyword evidence="3" id="KW-1185">Reference proteome</keyword>
<dbReference type="RefSeq" id="XP_060313900.1">
    <property type="nucleotide sequence ID" value="XM_060456008.1"/>
</dbReference>
<feature type="region of interest" description="Disordered" evidence="1">
    <location>
        <begin position="179"/>
        <end position="206"/>
    </location>
</feature>
<proteinExistence type="predicted"/>
<name>A0AAJ0E1T9_9PEZI</name>
<organism evidence="2 3">
    <name type="scientific">Colletotrichum costaricense</name>
    <dbReference type="NCBI Taxonomy" id="1209916"/>
    <lineage>
        <taxon>Eukaryota</taxon>
        <taxon>Fungi</taxon>
        <taxon>Dikarya</taxon>
        <taxon>Ascomycota</taxon>
        <taxon>Pezizomycotina</taxon>
        <taxon>Sordariomycetes</taxon>
        <taxon>Hypocreomycetidae</taxon>
        <taxon>Glomerellales</taxon>
        <taxon>Glomerellaceae</taxon>
        <taxon>Colletotrichum</taxon>
        <taxon>Colletotrichum acutatum species complex</taxon>
    </lineage>
</organism>
<sequence>MDDHLRSRLTKCAHKDEVCFLAAWKARLGIQLPLHLDHEALQLQVKVAMIVMVVNDFVTRINRQRAYAAESSYGHRLAVTVEHSAGAKLVGLCFSSLGSANHEAQQPGNHSNRPMRKDGLEVAGLRTSFAARNDVPDIGVQPTLRSAVGETSRSSATLDATPSSWWSPVLAQTCPFRSAKDDHPAAVPPTPFTPGTPPRNTPPPPQITITTTTIADPCSASLACLGVTKVSSSTDISLYQTAH</sequence>
<feature type="compositionally biased region" description="Pro residues" evidence="1">
    <location>
        <begin position="186"/>
        <end position="206"/>
    </location>
</feature>
<dbReference type="GeneID" id="85339555"/>
<comment type="caution">
    <text evidence="2">The sequence shown here is derived from an EMBL/GenBank/DDBJ whole genome shotgun (WGS) entry which is preliminary data.</text>
</comment>
<protein>
    <submittedName>
        <fullName evidence="2">Uncharacterized protein</fullName>
    </submittedName>
</protein>
<dbReference type="EMBL" id="MOOE01000007">
    <property type="protein sequence ID" value="KAK1527583.1"/>
    <property type="molecule type" value="Genomic_DNA"/>
</dbReference>
<evidence type="ECO:0000313" key="3">
    <source>
        <dbReference type="Proteomes" id="UP001240678"/>
    </source>
</evidence>